<reference evidence="1 2" key="1">
    <citation type="submission" date="2016-07" db="EMBL/GenBank/DDBJ databases">
        <title>Genome and transcriptome analysis of iron-reducing fermentative bacteria Anoxybacter fermentans.</title>
        <authorList>
            <person name="Zeng X."/>
            <person name="Shao Z."/>
        </authorList>
    </citation>
    <scope>NUCLEOTIDE SEQUENCE [LARGE SCALE GENOMIC DNA]</scope>
    <source>
        <strain evidence="1 2">DY22613</strain>
    </source>
</reference>
<name>A0A3S9SYD2_9FIRM</name>
<dbReference type="OrthoDB" id="569000at2"/>
<evidence type="ECO:0000313" key="2">
    <source>
        <dbReference type="Proteomes" id="UP000267250"/>
    </source>
</evidence>
<dbReference type="Pfam" id="PF20551">
    <property type="entry name" value="DUF6765"/>
    <property type="match status" value="1"/>
</dbReference>
<organism evidence="1 2">
    <name type="scientific">Anoxybacter fermentans</name>
    <dbReference type="NCBI Taxonomy" id="1323375"/>
    <lineage>
        <taxon>Bacteria</taxon>
        <taxon>Bacillati</taxon>
        <taxon>Bacillota</taxon>
        <taxon>Clostridia</taxon>
        <taxon>Halanaerobiales</taxon>
        <taxon>Anoxybacter</taxon>
    </lineage>
</organism>
<dbReference type="EMBL" id="CP016379">
    <property type="protein sequence ID" value="AZR73353.1"/>
    <property type="molecule type" value="Genomic_DNA"/>
</dbReference>
<gene>
    <name evidence="1" type="ORF">BBF96_08135</name>
</gene>
<accession>A0A3S9SYD2</accession>
<dbReference type="InterPro" id="IPR046653">
    <property type="entry name" value="DUF6765"/>
</dbReference>
<evidence type="ECO:0000313" key="1">
    <source>
        <dbReference type="EMBL" id="AZR73353.1"/>
    </source>
</evidence>
<dbReference type="Proteomes" id="UP000267250">
    <property type="component" value="Chromosome"/>
</dbReference>
<proteinExistence type="predicted"/>
<dbReference type="RefSeq" id="WP_127016687.1">
    <property type="nucleotide sequence ID" value="NZ_CP016379.1"/>
</dbReference>
<protein>
    <submittedName>
        <fullName evidence="1">Uncharacterized protein</fullName>
    </submittedName>
</protein>
<dbReference type="KEGG" id="aft:BBF96_08135"/>
<keyword evidence="2" id="KW-1185">Reference proteome</keyword>
<dbReference type="AlphaFoldDB" id="A0A3S9SYD2"/>
<sequence length="359" mass="41852">MQKDLHHAGTYVLCRIAGMKSKYAKIVAYAAQQVDDATHGHALKFENGGLFKQTMTAHKALSPLNLDVSDALEVWIPFHFLPRGKSMKNPDGLITGPDSKVLKLLLEDIEKSSHSPLALYRLGIGLHCYADTFTHQDFKGFCDKHNDITLVSAVDKRGIWESLKMFFINNFTNFVPIGHVQALANPDIPNAIWSYCREDGVIIEVNNLRERFIPALESMYCFLYYYLQRNTQFKANVALKSFRFYSERLIEVLKFEGNVEERHKNWLDKIHQNYFEFEDFDEIDKTLSYDPREWFREAVEAVKVKNLLKKLEYRAYNYYLFRKKENFYNSNWVRFMRAAAEHKFVVVNDILPKCGVNVG</sequence>